<dbReference type="GO" id="GO:0015833">
    <property type="term" value="P:peptide transport"/>
    <property type="evidence" value="ECO:0007669"/>
    <property type="project" value="TreeGrafter"/>
</dbReference>
<evidence type="ECO:0000256" key="1">
    <source>
        <dbReference type="ARBA" id="ARBA00004418"/>
    </source>
</evidence>
<feature type="domain" description="Solute-binding protein family 5" evidence="4">
    <location>
        <begin position="110"/>
        <end position="504"/>
    </location>
</feature>
<sequence length="613" mass="68302">MEMASNLFARCKAATLLLGVFLIGGITCGLARAAPEHGIAMYGDPALPPDFVSLPYVNPDAPKGGRITFAEIGGFDSLNPFILKGTAPWGMRMLGYDTLLDYSWAEPFTLYGLLAESITTPPDRSWVEFTLRPEARFSDGSPVTVEDVLWSFETLGTEGHPRYIGAWKKIARAEATGPRTLRLSFARPDRELPLILGLRPVLKKAQWEGRAFAQSGLEVPIGAGPYMVDTFEPGRHLTLRRNPDYWGRDLPLNRGKYNLDELRYEFFGDADVAFEAFRAGLVDVYREPSAAKWETAYDFPAVAMGKVIKAEIPHQRPSGIHGLVMNTRRPVFADWRVRDAMLHAFNFEFINATLTGSKMPRIQSYFSNSVLAMRPGPAEGRVRELLVPYAAALLPGALEGYALPVSDGRASNRRNLRRAFALLEEAGWHVDERGVLRNATGTAFTFEILLRQGDTETQQIVDIFAQGLERLGIAPQVTAIDNAQYAERTDSYDFDMTFYLRTMSLSPGTEQRLYWGAEGVTTPGTGNLMGMDNPAAEAMIDVLLTAHAQEDFIAAARALDRVLTTGRYVIPIWYSPVSRLAHSARLRYPETLPVYGDWVGFLPDVWWSEENRE</sequence>
<dbReference type="GO" id="GO:0042884">
    <property type="term" value="P:microcin transport"/>
    <property type="evidence" value="ECO:0007669"/>
    <property type="project" value="TreeGrafter"/>
</dbReference>
<evidence type="ECO:0000313" key="6">
    <source>
        <dbReference type="Proteomes" id="UP000243859"/>
    </source>
</evidence>
<evidence type="ECO:0000256" key="3">
    <source>
        <dbReference type="ARBA" id="ARBA00022729"/>
    </source>
</evidence>
<comment type="caution">
    <text evidence="5">The sequence shown here is derived from an EMBL/GenBank/DDBJ whole genome shotgun (WGS) entry which is preliminary data.</text>
</comment>
<dbReference type="PANTHER" id="PTHR30290:SF64">
    <property type="entry name" value="ABC TRANSPORTER PERIPLASMIC BINDING PROTEIN"/>
    <property type="match status" value="1"/>
</dbReference>
<evidence type="ECO:0000256" key="2">
    <source>
        <dbReference type="ARBA" id="ARBA00005695"/>
    </source>
</evidence>
<gene>
    <name evidence="5" type="ORF">C8N32_105190</name>
</gene>
<dbReference type="Pfam" id="PF00496">
    <property type="entry name" value="SBP_bac_5"/>
    <property type="match status" value="1"/>
</dbReference>
<reference evidence="5 6" key="1">
    <citation type="submission" date="2018-04" db="EMBL/GenBank/DDBJ databases">
        <title>Genomic Encyclopedia of Archaeal and Bacterial Type Strains, Phase II (KMG-II): from individual species to whole genera.</title>
        <authorList>
            <person name="Goeker M."/>
        </authorList>
    </citation>
    <scope>NUCLEOTIDE SEQUENCE [LARGE SCALE GENOMIC DNA]</scope>
    <source>
        <strain evidence="5 6">DSM 18064</strain>
    </source>
</reference>
<dbReference type="InterPro" id="IPR039424">
    <property type="entry name" value="SBP_5"/>
</dbReference>
<proteinExistence type="inferred from homology"/>
<evidence type="ECO:0000259" key="4">
    <source>
        <dbReference type="Pfam" id="PF00496"/>
    </source>
</evidence>
<dbReference type="CDD" id="cd08497">
    <property type="entry name" value="MbnE-like"/>
    <property type="match status" value="1"/>
</dbReference>
<dbReference type="InterPro" id="IPR000914">
    <property type="entry name" value="SBP_5_dom"/>
</dbReference>
<dbReference type="InterPro" id="IPR030678">
    <property type="entry name" value="Peptide/Ni-bd"/>
</dbReference>
<comment type="similarity">
    <text evidence="2">Belongs to the bacterial solute-binding protein 5 family.</text>
</comment>
<dbReference type="Proteomes" id="UP000243859">
    <property type="component" value="Unassembled WGS sequence"/>
</dbReference>
<protein>
    <submittedName>
        <fullName evidence="5">Peptide/nickel transport system substrate-binding protein</fullName>
    </submittedName>
</protein>
<dbReference type="GO" id="GO:0043190">
    <property type="term" value="C:ATP-binding cassette (ABC) transporter complex"/>
    <property type="evidence" value="ECO:0007669"/>
    <property type="project" value="InterPro"/>
</dbReference>
<dbReference type="GO" id="GO:1904680">
    <property type="term" value="F:peptide transmembrane transporter activity"/>
    <property type="evidence" value="ECO:0007669"/>
    <property type="project" value="TreeGrafter"/>
</dbReference>
<dbReference type="PIRSF" id="PIRSF002741">
    <property type="entry name" value="MppA"/>
    <property type="match status" value="1"/>
</dbReference>
<dbReference type="Gene3D" id="3.10.105.10">
    <property type="entry name" value="Dipeptide-binding Protein, Domain 3"/>
    <property type="match status" value="1"/>
</dbReference>
<evidence type="ECO:0000313" key="5">
    <source>
        <dbReference type="EMBL" id="PTN02817.1"/>
    </source>
</evidence>
<dbReference type="Gene3D" id="3.40.190.10">
    <property type="entry name" value="Periplasmic binding protein-like II"/>
    <property type="match status" value="1"/>
</dbReference>
<accession>A0A2T5BTQ5</accession>
<dbReference type="AlphaFoldDB" id="A0A2T5BTQ5"/>
<dbReference type="GO" id="GO:0030288">
    <property type="term" value="C:outer membrane-bounded periplasmic space"/>
    <property type="evidence" value="ECO:0007669"/>
    <property type="project" value="TreeGrafter"/>
</dbReference>
<name>A0A2T5BTQ5_9RHOB</name>
<dbReference type="SUPFAM" id="SSF53850">
    <property type="entry name" value="Periplasmic binding protein-like II"/>
    <property type="match status" value="1"/>
</dbReference>
<keyword evidence="3" id="KW-0732">Signal</keyword>
<dbReference type="EMBL" id="QAAA01000005">
    <property type="protein sequence ID" value="PTN02817.1"/>
    <property type="molecule type" value="Genomic_DNA"/>
</dbReference>
<comment type="subcellular location">
    <subcellularLocation>
        <location evidence="1">Periplasm</location>
    </subcellularLocation>
</comment>
<dbReference type="PANTHER" id="PTHR30290">
    <property type="entry name" value="PERIPLASMIC BINDING COMPONENT OF ABC TRANSPORTER"/>
    <property type="match status" value="1"/>
</dbReference>
<organism evidence="5 6">
    <name type="scientific">Rhodovulum imhoffii</name>
    <dbReference type="NCBI Taxonomy" id="365340"/>
    <lineage>
        <taxon>Bacteria</taxon>
        <taxon>Pseudomonadati</taxon>
        <taxon>Pseudomonadota</taxon>
        <taxon>Alphaproteobacteria</taxon>
        <taxon>Rhodobacterales</taxon>
        <taxon>Paracoccaceae</taxon>
        <taxon>Rhodovulum</taxon>
    </lineage>
</organism>
<keyword evidence="6" id="KW-1185">Reference proteome</keyword>